<evidence type="ECO:0000256" key="3">
    <source>
        <dbReference type="ARBA" id="ARBA00007866"/>
    </source>
</evidence>
<evidence type="ECO:0000256" key="20">
    <source>
        <dbReference type="SAM" id="Phobius"/>
    </source>
</evidence>
<comment type="cofactor">
    <cofactor evidence="19">
        <name>Cu cation</name>
        <dbReference type="ChEBI" id="CHEBI:23378"/>
    </cofactor>
    <text evidence="19">Binds a copper A center.</text>
</comment>
<dbReference type="Pfam" id="PF02790">
    <property type="entry name" value="COX2_TM"/>
    <property type="match status" value="1"/>
</dbReference>
<dbReference type="InterPro" id="IPR014222">
    <property type="entry name" value="Cyt_c_oxidase_su2"/>
</dbReference>
<dbReference type="PROSITE" id="PS00078">
    <property type="entry name" value="COX2"/>
    <property type="match status" value="1"/>
</dbReference>
<feature type="domain" description="Cytochrome oxidase subunit II transmembrane region profile" evidence="23">
    <location>
        <begin position="34"/>
        <end position="129"/>
    </location>
</feature>
<keyword evidence="10 18" id="KW-0249">Electron transport</keyword>
<feature type="domain" description="Cytochrome c" evidence="24">
    <location>
        <begin position="295"/>
        <end position="378"/>
    </location>
</feature>
<evidence type="ECO:0000256" key="4">
    <source>
        <dbReference type="ARBA" id="ARBA00022448"/>
    </source>
</evidence>
<evidence type="ECO:0000256" key="19">
    <source>
        <dbReference type="RuleBase" id="RU004024"/>
    </source>
</evidence>
<feature type="chain" id="PRO_5046191798" description="Cytochrome c oxidase subunit 2" evidence="21">
    <location>
        <begin position="26"/>
        <end position="398"/>
    </location>
</feature>
<comment type="catalytic activity">
    <reaction evidence="16 19">
        <text>4 Fe(II)-[cytochrome c] + O2 + 8 H(+)(in) = 4 Fe(III)-[cytochrome c] + 2 H2O + 4 H(+)(out)</text>
        <dbReference type="Rhea" id="RHEA:11436"/>
        <dbReference type="Rhea" id="RHEA-COMP:10350"/>
        <dbReference type="Rhea" id="RHEA-COMP:14399"/>
        <dbReference type="ChEBI" id="CHEBI:15377"/>
        <dbReference type="ChEBI" id="CHEBI:15378"/>
        <dbReference type="ChEBI" id="CHEBI:15379"/>
        <dbReference type="ChEBI" id="CHEBI:29033"/>
        <dbReference type="ChEBI" id="CHEBI:29034"/>
        <dbReference type="EC" id="7.1.1.9"/>
    </reaction>
</comment>
<keyword evidence="13 19" id="KW-0186">Copper</keyword>
<dbReference type="PROSITE" id="PS51007">
    <property type="entry name" value="CYTC"/>
    <property type="match status" value="1"/>
</dbReference>
<dbReference type="InterPro" id="IPR011759">
    <property type="entry name" value="Cyt_c_oxidase_su2_TM_dom"/>
</dbReference>
<dbReference type="InterPro" id="IPR036257">
    <property type="entry name" value="Cyt_c_oxidase_su2_TM_sf"/>
</dbReference>
<evidence type="ECO:0000256" key="2">
    <source>
        <dbReference type="ARBA" id="ARBA00004418"/>
    </source>
</evidence>
<dbReference type="SUPFAM" id="SSF46626">
    <property type="entry name" value="Cytochrome c"/>
    <property type="match status" value="1"/>
</dbReference>
<keyword evidence="11 20" id="KW-1133">Transmembrane helix</keyword>
<evidence type="ECO:0000256" key="10">
    <source>
        <dbReference type="ARBA" id="ARBA00022982"/>
    </source>
</evidence>
<keyword evidence="7 18" id="KW-0812">Transmembrane</keyword>
<dbReference type="InterPro" id="IPR009056">
    <property type="entry name" value="Cyt_c-like_dom"/>
</dbReference>
<dbReference type="NCBIfam" id="TIGR02866">
    <property type="entry name" value="CoxB"/>
    <property type="match status" value="1"/>
</dbReference>
<comment type="similarity">
    <text evidence="3 18">Belongs to the cytochrome c oxidase subunit 2 family.</text>
</comment>
<comment type="subcellular location">
    <subcellularLocation>
        <location evidence="18">Cell membrane</location>
        <topology evidence="18">Multi-pass membrane protein</topology>
    </subcellularLocation>
    <subcellularLocation>
        <location evidence="1">Membrane</location>
        <topology evidence="1">Multi-pass membrane protein</topology>
    </subcellularLocation>
    <subcellularLocation>
        <location evidence="2">Periplasm</location>
    </subcellularLocation>
</comment>
<dbReference type="PANTHER" id="PTHR22888">
    <property type="entry name" value="CYTOCHROME C OXIDASE, SUBUNIT II"/>
    <property type="match status" value="1"/>
</dbReference>
<dbReference type="Gene3D" id="2.60.40.420">
    <property type="entry name" value="Cupredoxins - blue copper proteins"/>
    <property type="match status" value="1"/>
</dbReference>
<dbReference type="PROSITE" id="PS50999">
    <property type="entry name" value="COX2_TM"/>
    <property type="match status" value="1"/>
</dbReference>
<dbReference type="Pfam" id="PF00116">
    <property type="entry name" value="COX2"/>
    <property type="match status" value="1"/>
</dbReference>
<dbReference type="Gene3D" id="1.10.760.10">
    <property type="entry name" value="Cytochrome c-like domain"/>
    <property type="match status" value="1"/>
</dbReference>
<dbReference type="InterPro" id="IPR002429">
    <property type="entry name" value="CcO_II-like_C"/>
</dbReference>
<dbReference type="Gene3D" id="1.10.287.90">
    <property type="match status" value="1"/>
</dbReference>
<evidence type="ECO:0000256" key="14">
    <source>
        <dbReference type="ARBA" id="ARBA00023136"/>
    </source>
</evidence>
<dbReference type="InterPro" id="IPR001505">
    <property type="entry name" value="Copper_CuA"/>
</dbReference>
<dbReference type="PROSITE" id="PS50857">
    <property type="entry name" value="COX2_CUA"/>
    <property type="match status" value="1"/>
</dbReference>
<evidence type="ECO:0000256" key="1">
    <source>
        <dbReference type="ARBA" id="ARBA00004141"/>
    </source>
</evidence>
<dbReference type="SUPFAM" id="SSF49503">
    <property type="entry name" value="Cupredoxins"/>
    <property type="match status" value="1"/>
</dbReference>
<dbReference type="RefSeq" id="WP_258817167.1">
    <property type="nucleotide sequence ID" value="NZ_JANUGW010000008.1"/>
</dbReference>
<evidence type="ECO:0000256" key="16">
    <source>
        <dbReference type="ARBA" id="ARBA00047816"/>
    </source>
</evidence>
<accession>A0ABT1ZRN8</accession>
<keyword evidence="4 18" id="KW-0813">Transport</keyword>
<feature type="domain" description="Cytochrome oxidase subunit II copper A binding" evidence="22">
    <location>
        <begin position="130"/>
        <end position="275"/>
    </location>
</feature>
<dbReference type="InterPro" id="IPR045187">
    <property type="entry name" value="CcO_II"/>
</dbReference>
<evidence type="ECO:0000256" key="13">
    <source>
        <dbReference type="ARBA" id="ARBA00023008"/>
    </source>
</evidence>
<evidence type="ECO:0000256" key="6">
    <source>
        <dbReference type="ARBA" id="ARBA00022660"/>
    </source>
</evidence>
<evidence type="ECO:0000256" key="21">
    <source>
        <dbReference type="SAM" id="SignalP"/>
    </source>
</evidence>
<evidence type="ECO:0000256" key="15">
    <source>
        <dbReference type="ARBA" id="ARBA00024688"/>
    </source>
</evidence>
<organism evidence="25 26">
    <name type="scientific">Massilia pinisoli</name>
    <dbReference type="NCBI Taxonomy" id="1772194"/>
    <lineage>
        <taxon>Bacteria</taxon>
        <taxon>Pseudomonadati</taxon>
        <taxon>Pseudomonadota</taxon>
        <taxon>Betaproteobacteria</taxon>
        <taxon>Burkholderiales</taxon>
        <taxon>Oxalobacteraceae</taxon>
        <taxon>Telluria group</taxon>
        <taxon>Massilia</taxon>
    </lineage>
</organism>
<evidence type="ECO:0000313" key="26">
    <source>
        <dbReference type="Proteomes" id="UP001204151"/>
    </source>
</evidence>
<keyword evidence="5 17" id="KW-0349">Heme</keyword>
<evidence type="ECO:0000256" key="18">
    <source>
        <dbReference type="RuleBase" id="RU000456"/>
    </source>
</evidence>
<keyword evidence="21" id="KW-0732">Signal</keyword>
<name>A0ABT1ZRN8_9BURK</name>
<feature type="transmembrane region" description="Helical" evidence="20">
    <location>
        <begin position="59"/>
        <end position="80"/>
    </location>
</feature>
<evidence type="ECO:0000256" key="12">
    <source>
        <dbReference type="ARBA" id="ARBA00023004"/>
    </source>
</evidence>
<keyword evidence="26" id="KW-1185">Reference proteome</keyword>
<dbReference type="Proteomes" id="UP001204151">
    <property type="component" value="Unassembled WGS sequence"/>
</dbReference>
<evidence type="ECO:0000259" key="22">
    <source>
        <dbReference type="PROSITE" id="PS50857"/>
    </source>
</evidence>
<feature type="transmembrane region" description="Helical" evidence="20">
    <location>
        <begin position="101"/>
        <end position="123"/>
    </location>
</feature>
<gene>
    <name evidence="25" type="primary">coxB</name>
    <name evidence="25" type="ORF">NX784_13405</name>
</gene>
<dbReference type="Pfam" id="PF13442">
    <property type="entry name" value="Cytochrome_CBB3"/>
    <property type="match status" value="1"/>
</dbReference>
<dbReference type="InterPro" id="IPR036909">
    <property type="entry name" value="Cyt_c-like_dom_sf"/>
</dbReference>
<evidence type="ECO:0000259" key="23">
    <source>
        <dbReference type="PROSITE" id="PS50999"/>
    </source>
</evidence>
<keyword evidence="8 17" id="KW-0479">Metal-binding</keyword>
<evidence type="ECO:0000313" key="25">
    <source>
        <dbReference type="EMBL" id="MCS0582592.1"/>
    </source>
</evidence>
<comment type="caution">
    <text evidence="25">The sequence shown here is derived from an EMBL/GenBank/DDBJ whole genome shotgun (WGS) entry which is preliminary data.</text>
</comment>
<evidence type="ECO:0000256" key="17">
    <source>
        <dbReference type="PROSITE-ProRule" id="PRU00433"/>
    </source>
</evidence>
<keyword evidence="6 18" id="KW-0679">Respiratory chain</keyword>
<protein>
    <recommendedName>
        <fullName evidence="19">Cytochrome c oxidase subunit 2</fullName>
        <ecNumber evidence="19">7.1.1.9</ecNumber>
    </recommendedName>
</protein>
<evidence type="ECO:0000256" key="8">
    <source>
        <dbReference type="ARBA" id="ARBA00022723"/>
    </source>
</evidence>
<evidence type="ECO:0000256" key="9">
    <source>
        <dbReference type="ARBA" id="ARBA00022967"/>
    </source>
</evidence>
<evidence type="ECO:0000256" key="7">
    <source>
        <dbReference type="ARBA" id="ARBA00022692"/>
    </source>
</evidence>
<keyword evidence="9" id="KW-1278">Translocase</keyword>
<dbReference type="SUPFAM" id="SSF81464">
    <property type="entry name" value="Cytochrome c oxidase subunit II-like, transmembrane region"/>
    <property type="match status" value="1"/>
</dbReference>
<keyword evidence="14 20" id="KW-0472">Membrane</keyword>
<feature type="signal peptide" evidence="21">
    <location>
        <begin position="1"/>
        <end position="25"/>
    </location>
</feature>
<evidence type="ECO:0000259" key="24">
    <source>
        <dbReference type="PROSITE" id="PS51007"/>
    </source>
</evidence>
<dbReference type="PRINTS" id="PR01166">
    <property type="entry name" value="CYCOXIDASEII"/>
</dbReference>
<reference evidence="25 26" key="1">
    <citation type="submission" date="2022-08" db="EMBL/GenBank/DDBJ databases">
        <title>Reclassification of Massilia species as members of the genera Telluria, Duganella, Pseudoduganella, Mokoshia gen. nov. and Zemynaea gen. nov. using orthogonal and non-orthogonal genome-based approaches.</title>
        <authorList>
            <person name="Bowman J.P."/>
        </authorList>
    </citation>
    <scope>NUCLEOTIDE SEQUENCE [LARGE SCALE GENOMIC DNA]</scope>
    <source>
        <strain evidence="25 26">JCM 31316</strain>
    </source>
</reference>
<sequence>MTYAKRFKALMLGLAIAAASIPAVAEPGPVVTGRPEALQLNLQQPVTGIAAYVYSLHNWMMVVCLVIFIGVFGVMFYSVFKHRKSLGHKPATFHESTTVEIAWTIIPFLIVIGMALPATHAVVQMKDTSNPDLTIKVTGMQWKWGYDYLKGEGEGISFLSNLATPRTQVGEPGIAPTEKRTENYLLEVDNPVVVPVGKKVRLVLTANDVIHSWTIPAFAVKQDAIPGFVRDTWFKAEQIGTYRGNCVELCGKDHAFMPIVVKVVSSEDYTAWVNGEKTRMAALADDPNKVWTIDELKTKGEKVFASNCVACHQANGQGVPGAFAPLVGSPVVLGPKAGQVDVLLNGKHSGKYPSAMPSWKQLSDSEIASVITYTRNNWTNKADENIVQPSEVLAARGK</sequence>
<dbReference type="InterPro" id="IPR008972">
    <property type="entry name" value="Cupredoxin"/>
</dbReference>
<proteinExistence type="inferred from homology"/>
<dbReference type="EC" id="7.1.1.9" evidence="19"/>
<evidence type="ECO:0000256" key="11">
    <source>
        <dbReference type="ARBA" id="ARBA00022989"/>
    </source>
</evidence>
<evidence type="ECO:0000256" key="5">
    <source>
        <dbReference type="ARBA" id="ARBA00022617"/>
    </source>
</evidence>
<dbReference type="PANTHER" id="PTHR22888:SF9">
    <property type="entry name" value="CYTOCHROME C OXIDASE SUBUNIT 2"/>
    <property type="match status" value="1"/>
</dbReference>
<dbReference type="EMBL" id="JANUGW010000008">
    <property type="protein sequence ID" value="MCS0582592.1"/>
    <property type="molecule type" value="Genomic_DNA"/>
</dbReference>
<keyword evidence="12 17" id="KW-0408">Iron</keyword>
<comment type="function">
    <text evidence="15 19">Subunits I and II form the functional core of the enzyme complex. Electrons originating in cytochrome c are transferred via heme a and Cu(A) to the binuclear center formed by heme a3 and Cu(B).</text>
</comment>